<reference evidence="1 2" key="1">
    <citation type="journal article" date="2018" name="ISME J.">
        <title>A methanotrophic archaeon couples anaerobic oxidation of methane to Fe(III) reduction.</title>
        <authorList>
            <person name="Cai C."/>
            <person name="Leu A.O."/>
            <person name="Xie G.J."/>
            <person name="Guo J."/>
            <person name="Feng Y."/>
            <person name="Zhao J.X."/>
            <person name="Tyson G.W."/>
            <person name="Yuan Z."/>
            <person name="Hu S."/>
        </authorList>
    </citation>
    <scope>NUCLEOTIDE SEQUENCE [LARGE SCALE GENOMIC DNA]</scope>
    <source>
        <strain evidence="1">FeB_12</strain>
    </source>
</reference>
<gene>
    <name evidence="1" type="ORF">C3F09_10880</name>
</gene>
<comment type="caution">
    <text evidence="1">The sequence shown here is derived from an EMBL/GenBank/DDBJ whole genome shotgun (WGS) entry which is preliminary data.</text>
</comment>
<sequence>MVFLQHREHLPPANQVMPRLPVQVPSKLSDAGKRIVVDRTENPLVEVAGVAVVTAEKRRRIAGMN</sequence>
<dbReference type="EMBL" id="PQAP01000186">
    <property type="protein sequence ID" value="PWB68881.1"/>
    <property type="molecule type" value="Genomic_DNA"/>
</dbReference>
<accession>A0A855WW81</accession>
<evidence type="ECO:0000313" key="1">
    <source>
        <dbReference type="EMBL" id="PWB68881.1"/>
    </source>
</evidence>
<name>A0A855WW81_9BACT</name>
<dbReference type="Proteomes" id="UP000250918">
    <property type="component" value="Unassembled WGS sequence"/>
</dbReference>
<protein>
    <submittedName>
        <fullName evidence="1">Uncharacterized protein</fullName>
    </submittedName>
</protein>
<proteinExistence type="predicted"/>
<organism evidence="1 2">
    <name type="scientific">candidate division GN15 bacterium</name>
    <dbReference type="NCBI Taxonomy" id="2072418"/>
    <lineage>
        <taxon>Bacteria</taxon>
        <taxon>candidate division GN15</taxon>
    </lineage>
</organism>
<dbReference type="AlphaFoldDB" id="A0A855WW81"/>
<evidence type="ECO:0000313" key="2">
    <source>
        <dbReference type="Proteomes" id="UP000250918"/>
    </source>
</evidence>